<dbReference type="InterPro" id="IPR002686">
    <property type="entry name" value="Transposase_17"/>
</dbReference>
<dbReference type="InterPro" id="IPR036515">
    <property type="entry name" value="Transposase_17_sf"/>
</dbReference>
<dbReference type="PANTHER" id="PTHR36966">
    <property type="entry name" value="REP-ASSOCIATED TYROSINE TRANSPOSASE"/>
    <property type="match status" value="1"/>
</dbReference>
<dbReference type="Gene3D" id="3.30.70.1290">
    <property type="entry name" value="Transposase IS200-like"/>
    <property type="match status" value="1"/>
</dbReference>
<dbReference type="SMART" id="SM01321">
    <property type="entry name" value="Y1_Tnp"/>
    <property type="match status" value="1"/>
</dbReference>
<comment type="caution">
    <text evidence="2">The sequence shown here is derived from an EMBL/GenBank/DDBJ whole genome shotgun (WGS) entry which is preliminary data.</text>
</comment>
<keyword evidence="3" id="KW-1185">Reference proteome</keyword>
<feature type="domain" description="Transposase IS200-like" evidence="1">
    <location>
        <begin position="9"/>
        <end position="137"/>
    </location>
</feature>
<organism evidence="2 3">
    <name type="scientific">Candidatus Methylobacter titanis</name>
    <dbReference type="NCBI Taxonomy" id="3053457"/>
    <lineage>
        <taxon>Bacteria</taxon>
        <taxon>Pseudomonadati</taxon>
        <taxon>Pseudomonadota</taxon>
        <taxon>Gammaproteobacteria</taxon>
        <taxon>Methylococcales</taxon>
        <taxon>Methylococcaceae</taxon>
        <taxon>Methylobacter</taxon>
    </lineage>
</organism>
<dbReference type="AlphaFoldDB" id="A0AA43Q4W2"/>
<evidence type="ECO:0000259" key="1">
    <source>
        <dbReference type="SMART" id="SM01321"/>
    </source>
</evidence>
<reference evidence="2" key="1">
    <citation type="submission" date="2023-01" db="EMBL/GenBank/DDBJ databases">
        <title>Biogeochemical cycle of methane in antarctic sediments.</title>
        <authorList>
            <person name="Roldan D.M."/>
            <person name="Menes R.J."/>
        </authorList>
    </citation>
    <scope>NUCLEOTIDE SEQUENCE [LARGE SCALE GENOMIC DNA]</scope>
    <source>
        <strain evidence="2">K-2018 MAG008</strain>
    </source>
</reference>
<dbReference type="InterPro" id="IPR052715">
    <property type="entry name" value="RAYT_transposase"/>
</dbReference>
<dbReference type="GO" id="GO:0006313">
    <property type="term" value="P:DNA transposition"/>
    <property type="evidence" value="ECO:0007669"/>
    <property type="project" value="InterPro"/>
</dbReference>
<accession>A0AA43Q4W2</accession>
<evidence type="ECO:0000313" key="3">
    <source>
        <dbReference type="Proteomes" id="UP001160519"/>
    </source>
</evidence>
<evidence type="ECO:0000313" key="2">
    <source>
        <dbReference type="EMBL" id="MDI1231606.1"/>
    </source>
</evidence>
<name>A0AA43Q4W2_9GAMM</name>
<dbReference type="GO" id="GO:0043565">
    <property type="term" value="F:sequence-specific DNA binding"/>
    <property type="evidence" value="ECO:0007669"/>
    <property type="project" value="TreeGrafter"/>
</dbReference>
<dbReference type="EMBL" id="JAQSDF010000034">
    <property type="protein sequence ID" value="MDI1231606.1"/>
    <property type="molecule type" value="Genomic_DNA"/>
</dbReference>
<dbReference type="NCBIfam" id="NF047646">
    <property type="entry name" value="REP_Tyr_transpos"/>
    <property type="match status" value="1"/>
</dbReference>
<dbReference type="Proteomes" id="UP001160519">
    <property type="component" value="Unassembled WGS sequence"/>
</dbReference>
<gene>
    <name evidence="2" type="ORF">PSU93_10690</name>
</gene>
<proteinExistence type="predicted"/>
<dbReference type="PANTHER" id="PTHR36966:SF1">
    <property type="entry name" value="REP-ASSOCIATED TYROSINE TRANSPOSASE"/>
    <property type="match status" value="1"/>
</dbReference>
<dbReference type="SUPFAM" id="SSF143422">
    <property type="entry name" value="Transposase IS200-like"/>
    <property type="match status" value="1"/>
</dbReference>
<protein>
    <submittedName>
        <fullName evidence="2">Transposase</fullName>
    </submittedName>
</protein>
<sequence length="182" mass="21964">MSNYRRVYLSGGLCFFTVVTFRRQCFLIDDDVRAALREGIQLTRQSKPFEIVAWVLLPDHLHCIWRLPSGDADFSSRWGMIKRFVTQRCGERLNRPEWLNARRRNRQQGTLWQHRFWDHLIRDEDDFNRHMDYIHWNPVKHGFASKVADWPYSSFHRLVRRGWYAENWGENIAFDNGSEFGE</sequence>
<dbReference type="GO" id="GO:0004803">
    <property type="term" value="F:transposase activity"/>
    <property type="evidence" value="ECO:0007669"/>
    <property type="project" value="InterPro"/>
</dbReference>